<protein>
    <submittedName>
        <fullName evidence="1">Uncharacterized protein</fullName>
    </submittedName>
</protein>
<evidence type="ECO:0000313" key="1">
    <source>
        <dbReference type="EMBL" id="JAH70141.1"/>
    </source>
</evidence>
<dbReference type="EMBL" id="GBXM01038436">
    <property type="protein sequence ID" value="JAH70141.1"/>
    <property type="molecule type" value="Transcribed_RNA"/>
</dbReference>
<proteinExistence type="predicted"/>
<dbReference type="AlphaFoldDB" id="A0A0E9UWK5"/>
<reference evidence="1" key="2">
    <citation type="journal article" date="2015" name="Fish Shellfish Immunol.">
        <title>Early steps in the European eel (Anguilla anguilla)-Vibrio vulnificus interaction in the gills: Role of the RtxA13 toxin.</title>
        <authorList>
            <person name="Callol A."/>
            <person name="Pajuelo D."/>
            <person name="Ebbesson L."/>
            <person name="Teles M."/>
            <person name="MacKenzie S."/>
            <person name="Amaro C."/>
        </authorList>
    </citation>
    <scope>NUCLEOTIDE SEQUENCE</scope>
</reference>
<sequence length="51" mass="6044">MCILCNTHDNRCCMLQFCGKYSVVCYHTYINQILEVQYSQQQYVIKAQSKC</sequence>
<accession>A0A0E9UWK5</accession>
<name>A0A0E9UWK5_ANGAN</name>
<organism evidence="1">
    <name type="scientific">Anguilla anguilla</name>
    <name type="common">European freshwater eel</name>
    <name type="synonym">Muraena anguilla</name>
    <dbReference type="NCBI Taxonomy" id="7936"/>
    <lineage>
        <taxon>Eukaryota</taxon>
        <taxon>Metazoa</taxon>
        <taxon>Chordata</taxon>
        <taxon>Craniata</taxon>
        <taxon>Vertebrata</taxon>
        <taxon>Euteleostomi</taxon>
        <taxon>Actinopterygii</taxon>
        <taxon>Neopterygii</taxon>
        <taxon>Teleostei</taxon>
        <taxon>Anguilliformes</taxon>
        <taxon>Anguillidae</taxon>
        <taxon>Anguilla</taxon>
    </lineage>
</organism>
<reference evidence="1" key="1">
    <citation type="submission" date="2014-11" db="EMBL/GenBank/DDBJ databases">
        <authorList>
            <person name="Amaro Gonzalez C."/>
        </authorList>
    </citation>
    <scope>NUCLEOTIDE SEQUENCE</scope>
</reference>